<protein>
    <submittedName>
        <fullName evidence="2">Uncharacterized protein</fullName>
    </submittedName>
</protein>
<evidence type="ECO:0000256" key="1">
    <source>
        <dbReference type="SAM" id="MobiDB-lite"/>
    </source>
</evidence>
<keyword evidence="3" id="KW-1185">Reference proteome</keyword>
<dbReference type="Proteomes" id="UP000807159">
    <property type="component" value="Chromosome 19"/>
</dbReference>
<dbReference type="EMBL" id="JACEGQ020000019">
    <property type="protein sequence ID" value="KAH8480166.1"/>
    <property type="molecule type" value="Genomic_DNA"/>
</dbReference>
<accession>A0A8T2WGK0</accession>
<comment type="caution">
    <text evidence="2">The sequence shown here is derived from an EMBL/GenBank/DDBJ whole genome shotgun (WGS) entry which is preliminary data.</text>
</comment>
<proteinExistence type="predicted"/>
<evidence type="ECO:0000313" key="3">
    <source>
        <dbReference type="Proteomes" id="UP000807159"/>
    </source>
</evidence>
<gene>
    <name evidence="2" type="ORF">H0E87_030415</name>
</gene>
<evidence type="ECO:0000313" key="2">
    <source>
        <dbReference type="EMBL" id="KAH8480166.1"/>
    </source>
</evidence>
<reference evidence="2" key="1">
    <citation type="journal article" date="2021" name="J. Hered.">
        <title>Genome Assembly of Salicaceae Populus deltoides (Eastern Cottonwood) I-69 Based on Nanopore Sequencing and Hi-C Technologies.</title>
        <authorList>
            <person name="Bai S."/>
            <person name="Wu H."/>
            <person name="Zhang J."/>
            <person name="Pan Z."/>
            <person name="Zhao W."/>
            <person name="Li Z."/>
            <person name="Tong C."/>
        </authorList>
    </citation>
    <scope>NUCLEOTIDE SEQUENCE</scope>
    <source>
        <tissue evidence="2">Leaf</tissue>
    </source>
</reference>
<organism evidence="2 3">
    <name type="scientific">Populus deltoides</name>
    <name type="common">Eastern poplar</name>
    <name type="synonym">Eastern cottonwood</name>
    <dbReference type="NCBI Taxonomy" id="3696"/>
    <lineage>
        <taxon>Eukaryota</taxon>
        <taxon>Viridiplantae</taxon>
        <taxon>Streptophyta</taxon>
        <taxon>Embryophyta</taxon>
        <taxon>Tracheophyta</taxon>
        <taxon>Spermatophyta</taxon>
        <taxon>Magnoliopsida</taxon>
        <taxon>eudicotyledons</taxon>
        <taxon>Gunneridae</taxon>
        <taxon>Pentapetalae</taxon>
        <taxon>rosids</taxon>
        <taxon>fabids</taxon>
        <taxon>Malpighiales</taxon>
        <taxon>Salicaceae</taxon>
        <taxon>Saliceae</taxon>
        <taxon>Populus</taxon>
    </lineage>
</organism>
<dbReference type="AlphaFoldDB" id="A0A8T2WGK0"/>
<name>A0A8T2WGK0_POPDE</name>
<feature type="region of interest" description="Disordered" evidence="1">
    <location>
        <begin position="1"/>
        <end position="50"/>
    </location>
</feature>
<sequence>MERIQRTTFLKRREKQRGCVDNPASVENKVSHYTSKNRPSKQGLPMRREHLSAEPRHVDASWDQAWWIRFRLMAKTVSWPVNHAIQPSVYTKKPSIEHDVIAIILF</sequence>